<feature type="compositionally biased region" description="Low complexity" evidence="4">
    <location>
        <begin position="832"/>
        <end position="847"/>
    </location>
</feature>
<feature type="compositionally biased region" description="Acidic residues" evidence="4">
    <location>
        <begin position="874"/>
        <end position="887"/>
    </location>
</feature>
<dbReference type="InterPro" id="IPR011989">
    <property type="entry name" value="ARM-like"/>
</dbReference>
<evidence type="ECO:0000313" key="7">
    <source>
        <dbReference type="EMBL" id="CAD6197065.1"/>
    </source>
</evidence>
<organism evidence="7 8">
    <name type="scientific">Caenorhabditis auriculariae</name>
    <dbReference type="NCBI Taxonomy" id="2777116"/>
    <lineage>
        <taxon>Eukaryota</taxon>
        <taxon>Metazoa</taxon>
        <taxon>Ecdysozoa</taxon>
        <taxon>Nematoda</taxon>
        <taxon>Chromadorea</taxon>
        <taxon>Rhabditida</taxon>
        <taxon>Rhabditina</taxon>
        <taxon>Rhabditomorpha</taxon>
        <taxon>Rhabditoidea</taxon>
        <taxon>Rhabditidae</taxon>
        <taxon>Peloderinae</taxon>
        <taxon>Caenorhabditis</taxon>
    </lineage>
</organism>
<comment type="subcellular location">
    <subcellularLocation>
        <location evidence="1">Nucleus</location>
    </subcellularLocation>
</comment>
<dbReference type="GO" id="GO:0006974">
    <property type="term" value="P:DNA damage response"/>
    <property type="evidence" value="ECO:0007669"/>
    <property type="project" value="TreeGrafter"/>
</dbReference>
<feature type="compositionally biased region" description="Basic and acidic residues" evidence="4">
    <location>
        <begin position="905"/>
        <end position="920"/>
    </location>
</feature>
<accession>A0A8S1HK78</accession>
<comment type="caution">
    <text evidence="7">The sequence shown here is derived from an EMBL/GenBank/DDBJ whole genome shotgun (WGS) entry which is preliminary data.</text>
</comment>
<feature type="region of interest" description="Disordered" evidence="4">
    <location>
        <begin position="1"/>
        <end position="71"/>
    </location>
</feature>
<dbReference type="InterPro" id="IPR016024">
    <property type="entry name" value="ARM-type_fold"/>
</dbReference>
<feature type="compositionally biased region" description="Basic and acidic residues" evidence="4">
    <location>
        <begin position="724"/>
        <end position="739"/>
    </location>
</feature>
<feature type="region of interest" description="Disordered" evidence="4">
    <location>
        <begin position="824"/>
        <end position="983"/>
    </location>
</feature>
<feature type="compositionally biased region" description="Basic and acidic residues" evidence="4">
    <location>
        <begin position="969"/>
        <end position="983"/>
    </location>
</feature>
<feature type="domain" description="PP4R3 EVH1-like" evidence="6">
    <location>
        <begin position="89"/>
        <end position="190"/>
    </location>
</feature>
<evidence type="ECO:0000313" key="8">
    <source>
        <dbReference type="Proteomes" id="UP000835052"/>
    </source>
</evidence>
<dbReference type="PANTHER" id="PTHR23318:SF0">
    <property type="entry name" value="SERINE_THREONINE-PROTEIN PHOSPHATASE 4 REGULATORY SUBUNIT 3"/>
    <property type="match status" value="1"/>
</dbReference>
<dbReference type="GO" id="GO:0072542">
    <property type="term" value="F:protein phosphatase activator activity"/>
    <property type="evidence" value="ECO:0007669"/>
    <property type="project" value="TreeGrafter"/>
</dbReference>
<comment type="similarity">
    <text evidence="2">Belongs to the SMEK family.</text>
</comment>
<evidence type="ECO:0000259" key="6">
    <source>
        <dbReference type="Pfam" id="PF22972"/>
    </source>
</evidence>
<dbReference type="InterPro" id="IPR006887">
    <property type="entry name" value="P4R3-like_central_dom"/>
</dbReference>
<reference evidence="7" key="1">
    <citation type="submission" date="2020-10" db="EMBL/GenBank/DDBJ databases">
        <authorList>
            <person name="Kikuchi T."/>
        </authorList>
    </citation>
    <scope>NUCLEOTIDE SEQUENCE</scope>
    <source>
        <strain evidence="7">NKZ352</strain>
    </source>
</reference>
<dbReference type="OrthoDB" id="27483at2759"/>
<dbReference type="GO" id="GO:0030289">
    <property type="term" value="C:protein phosphatase 4 complex"/>
    <property type="evidence" value="ECO:0007669"/>
    <property type="project" value="TreeGrafter"/>
</dbReference>
<dbReference type="Proteomes" id="UP000835052">
    <property type="component" value="Unassembled WGS sequence"/>
</dbReference>
<feature type="region of interest" description="Disordered" evidence="4">
    <location>
        <begin position="724"/>
        <end position="788"/>
    </location>
</feature>
<dbReference type="Pfam" id="PF04802">
    <property type="entry name" value="PP4R3"/>
    <property type="match status" value="1"/>
</dbReference>
<dbReference type="InterPro" id="IPR011993">
    <property type="entry name" value="PH-like_dom_sf"/>
</dbReference>
<dbReference type="SUPFAM" id="SSF48371">
    <property type="entry name" value="ARM repeat"/>
    <property type="match status" value="1"/>
</dbReference>
<protein>
    <recommendedName>
        <fullName evidence="9">Serine/threonine-protein phosphatase 4 regulatory subunit 3-like central domain-containing protein</fullName>
    </recommendedName>
</protein>
<dbReference type="SUPFAM" id="SSF50729">
    <property type="entry name" value="PH domain-like"/>
    <property type="match status" value="1"/>
</dbReference>
<dbReference type="Gene3D" id="2.30.29.30">
    <property type="entry name" value="Pleckstrin-homology domain (PH domain)/Phosphotyrosine-binding domain (PTB)"/>
    <property type="match status" value="1"/>
</dbReference>
<dbReference type="InterPro" id="IPR055236">
    <property type="entry name" value="EVH1_PP4R3"/>
</dbReference>
<evidence type="ECO:0008006" key="9">
    <source>
        <dbReference type="Google" id="ProtNLM"/>
    </source>
</evidence>
<feature type="compositionally biased region" description="Basic and acidic residues" evidence="4">
    <location>
        <begin position="13"/>
        <end position="68"/>
    </location>
</feature>
<feature type="compositionally biased region" description="Basic and acidic residues" evidence="4">
    <location>
        <begin position="936"/>
        <end position="956"/>
    </location>
</feature>
<evidence type="ECO:0000256" key="1">
    <source>
        <dbReference type="ARBA" id="ARBA00004123"/>
    </source>
</evidence>
<keyword evidence="3" id="KW-0539">Nucleus</keyword>
<dbReference type="Pfam" id="PF22972">
    <property type="entry name" value="EVH1_PP4R3"/>
    <property type="match status" value="1"/>
</dbReference>
<feature type="compositionally biased region" description="Polar residues" evidence="4">
    <location>
        <begin position="855"/>
        <end position="866"/>
    </location>
</feature>
<feature type="compositionally biased region" description="Acidic residues" evidence="4">
    <location>
        <begin position="755"/>
        <end position="766"/>
    </location>
</feature>
<proteinExistence type="inferred from homology"/>
<dbReference type="InterPro" id="IPR051137">
    <property type="entry name" value="PP4R3-like"/>
</dbReference>
<evidence type="ECO:0000256" key="2">
    <source>
        <dbReference type="ARBA" id="ARBA00008809"/>
    </source>
</evidence>
<dbReference type="PANTHER" id="PTHR23318">
    <property type="entry name" value="ATP SYNTHASE GAMMA-RELATED"/>
    <property type="match status" value="1"/>
</dbReference>
<name>A0A8S1HK78_9PELO</name>
<dbReference type="EMBL" id="CAJGYM010000085">
    <property type="protein sequence ID" value="CAD6197065.1"/>
    <property type="molecule type" value="Genomic_DNA"/>
</dbReference>
<dbReference type="Gene3D" id="1.25.10.10">
    <property type="entry name" value="Leucine-rich Repeat Variant"/>
    <property type="match status" value="1"/>
</dbReference>
<sequence length="983" mass="112404">MSDSQRDSGSPTAEEKPKENSTTKETKEAKETKENEKVEKKTDSKSTEKAKVNGSAKDKEKDKDDIQRIGKPNKRHFLDHIEIQREALNRVKLYVLCEQRVWDDRGTGHVMCISANDEEEPQNSSSFVIVVRLEAQDKNVLESRILMDTVYQKQQETLIVWSESDTCDLALSFQDKSGCEEIWAKICEVQGRDPGDSDAAYEDLDDSDTAELSTTTSRMTLPPIEIGRLSELESLLQLHLSTSSMREKIANAIENEDTLPKLCELFQMCEDLEHTEGLKTFYSIAKNLFMLNRTSLNELLVDDRFMKDLIGMLEYDPSFDTPRKHREFVYDKAKFREVLRISSDELIDKIHKTYRVQYIQDVCLPSMGLFEENLLSALNSYIFFSRVDIVTLLQKDKRLMKELFEHLRDPNTSVERRKELALFLKEFITLSQGLPPSGAQSKENFFKNLQTNDVLGTIEPCLKSPDVETRAAMVGMLSLLVEHNPQLVRDYMIKQAKDKEEGDILLNRVIVHMLNDKDPDLTTGSQAALMLKILLDPDNMVTMKAERSEFLQMFYTKSIQTMIKPILENTEGRVLKRDDYVTANRQSLIVRLLYFCIEHHSYAMRQFCINTDLLNSVLVLLQSKHTFLSIFALKMIRRVISKKDEFYYRHIVREKVLDPVFECFKRNGSRYNLMNSVMLNLFDLIKTEDIKMLCKYIVENHSDVIESVTYVKVLSDLKLRYEQNKDREETSSTRSDDRSAASSPRSYKKERQEEQWFDEDDDDDEPVDFKKDVVKKEDTPRKTGIEPMFPSVLKRKNAVDEDDLSVFETGSLSTVLMPKKIVIKVNSERSRTPSPASPRESASPAKSPIREDEVSSSQSTKENSPALTVKSLVDYDESDSDDEEEASPDAMPSSSTGSPVQEEGSGDKKTNDVNSPEHSDVSSSTNENGDGNKSPPDGEQKTEKTEPPDATTELRRANKRHSSGDQDPLEAKRHRSEEGVSEA</sequence>
<dbReference type="GO" id="GO:0005654">
    <property type="term" value="C:nucleoplasm"/>
    <property type="evidence" value="ECO:0007669"/>
    <property type="project" value="TreeGrafter"/>
</dbReference>
<dbReference type="AlphaFoldDB" id="A0A8S1HK78"/>
<feature type="compositionally biased region" description="Polar residues" evidence="4">
    <location>
        <begin position="921"/>
        <end position="931"/>
    </location>
</feature>
<feature type="domain" description="Serine/threonine-protein phosphatase 4 regulatory subunit 3-like central" evidence="5">
    <location>
        <begin position="233"/>
        <end position="723"/>
    </location>
</feature>
<evidence type="ECO:0000256" key="3">
    <source>
        <dbReference type="ARBA" id="ARBA00023242"/>
    </source>
</evidence>
<gene>
    <name evidence="7" type="ORF">CAUJ_LOCUS12975</name>
</gene>
<evidence type="ECO:0000259" key="5">
    <source>
        <dbReference type="Pfam" id="PF04802"/>
    </source>
</evidence>
<evidence type="ECO:0000256" key="4">
    <source>
        <dbReference type="SAM" id="MobiDB-lite"/>
    </source>
</evidence>
<feature type="compositionally biased region" description="Basic and acidic residues" evidence="4">
    <location>
        <begin position="767"/>
        <end position="784"/>
    </location>
</feature>
<keyword evidence="8" id="KW-1185">Reference proteome</keyword>